<dbReference type="Gene3D" id="1.10.1420.10">
    <property type="match status" value="1"/>
</dbReference>
<evidence type="ECO:0000256" key="4">
    <source>
        <dbReference type="SAM" id="Phobius"/>
    </source>
</evidence>
<dbReference type="Pfam" id="PF00488">
    <property type="entry name" value="MutS_V"/>
    <property type="match status" value="1"/>
</dbReference>
<keyword evidence="1" id="KW-0547">Nucleotide-binding</keyword>
<evidence type="ECO:0000259" key="5">
    <source>
        <dbReference type="SMART" id="SM00534"/>
    </source>
</evidence>
<keyword evidence="4" id="KW-1133">Transmembrane helix</keyword>
<evidence type="ECO:0000313" key="7">
    <source>
        <dbReference type="Proteomes" id="UP000245489"/>
    </source>
</evidence>
<sequence>MSPQQTFQNRQDTFQNLADNFQKQYNQWAIFRAILFLATIAVSYATNLFWGGNYVIPVVIIGISVFLFSVSKHLKIKYLRDKNRALTRLNEDELKRLENIFTRAETGEQFAESNHFYSSDLDIFGKQSIFKLLNRTHTFTGSAMLAEWLKFPATKSEILVRQEMVAELSSKIDFRQNLEASALLIEEVAEPTHKLFQWSNSPENEEIKKPIFQYGKYLPYLTIPLILAWAFDFLPIGYPLVMLVIHGFIGKQIYETVSNALEQTLRLTGALKAYASLSETVVNEPFTHPQLLQLQSELSEASPAIKALEDILNKLGNRANPFFMFIVGIPTLWDIQYFIKLENWKRQHRDNLSKWLLIIAQFETLNSFAGLHFANPDFVKPEISDDSIALKVTSLGHPMIRKMKRITNSIEIEGEGKTVIITGSNMSGKSTFQRTVGVNIVLALAGSVVCAEAFTCSCMQIFTSMRTQDSLEEDTSSFYAELKRLKTLIQAINSKQLAVNSYQLPIFYFLDEILKGTNSKDRHDGAKALMLQLHKTRASGFISTHDVELGDEFEKQGFVENYSFSSEVVNGDLVFDYKLRAGVCHSFNASLLMKGIGIEM</sequence>
<dbReference type="InterPro" id="IPR036187">
    <property type="entry name" value="DNA_mismatch_repair_MutS_sf"/>
</dbReference>
<keyword evidence="4" id="KW-0472">Membrane</keyword>
<dbReference type="GO" id="GO:0006298">
    <property type="term" value="P:mismatch repair"/>
    <property type="evidence" value="ECO:0007669"/>
    <property type="project" value="InterPro"/>
</dbReference>
<dbReference type="InterPro" id="IPR000432">
    <property type="entry name" value="DNA_mismatch_repair_MutS_C"/>
</dbReference>
<evidence type="ECO:0000256" key="1">
    <source>
        <dbReference type="ARBA" id="ARBA00022741"/>
    </source>
</evidence>
<dbReference type="Proteomes" id="UP000245489">
    <property type="component" value="Unassembled WGS sequence"/>
</dbReference>
<protein>
    <submittedName>
        <fullName evidence="6">MutS-like protein</fullName>
    </submittedName>
</protein>
<dbReference type="GO" id="GO:0140664">
    <property type="term" value="F:ATP-dependent DNA damage sensor activity"/>
    <property type="evidence" value="ECO:0007669"/>
    <property type="project" value="InterPro"/>
</dbReference>
<accession>A0A316DX81</accession>
<dbReference type="EMBL" id="QGGO01000018">
    <property type="protein sequence ID" value="PWK22997.1"/>
    <property type="molecule type" value="Genomic_DNA"/>
</dbReference>
<dbReference type="RefSeq" id="WP_109743958.1">
    <property type="nucleotide sequence ID" value="NZ_QGGO01000018.1"/>
</dbReference>
<comment type="caution">
    <text evidence="6">The sequence shown here is derived from an EMBL/GenBank/DDBJ whole genome shotgun (WGS) entry which is preliminary data.</text>
</comment>
<feature type="transmembrane region" description="Helical" evidence="4">
    <location>
        <begin position="29"/>
        <end position="48"/>
    </location>
</feature>
<organism evidence="6 7">
    <name type="scientific">Arcicella aurantiaca</name>
    <dbReference type="NCBI Taxonomy" id="591202"/>
    <lineage>
        <taxon>Bacteria</taxon>
        <taxon>Pseudomonadati</taxon>
        <taxon>Bacteroidota</taxon>
        <taxon>Cytophagia</taxon>
        <taxon>Cytophagales</taxon>
        <taxon>Flectobacillaceae</taxon>
        <taxon>Arcicella</taxon>
    </lineage>
</organism>
<dbReference type="PANTHER" id="PTHR11361:SF99">
    <property type="entry name" value="DNA MISMATCH REPAIR PROTEIN"/>
    <property type="match status" value="1"/>
</dbReference>
<feature type="domain" description="DNA mismatch repair proteins mutS family" evidence="5">
    <location>
        <begin position="416"/>
        <end position="600"/>
    </location>
</feature>
<dbReference type="GO" id="GO:0030983">
    <property type="term" value="F:mismatched DNA binding"/>
    <property type="evidence" value="ECO:0007669"/>
    <property type="project" value="InterPro"/>
</dbReference>
<dbReference type="Gene3D" id="3.40.50.300">
    <property type="entry name" value="P-loop containing nucleotide triphosphate hydrolases"/>
    <property type="match status" value="1"/>
</dbReference>
<dbReference type="SMART" id="SM00534">
    <property type="entry name" value="MUTSac"/>
    <property type="match status" value="1"/>
</dbReference>
<keyword evidence="3" id="KW-0238">DNA-binding</keyword>
<dbReference type="PANTHER" id="PTHR11361">
    <property type="entry name" value="DNA MISMATCH REPAIR PROTEIN MUTS FAMILY MEMBER"/>
    <property type="match status" value="1"/>
</dbReference>
<evidence type="ECO:0000256" key="3">
    <source>
        <dbReference type="ARBA" id="ARBA00023125"/>
    </source>
</evidence>
<dbReference type="AlphaFoldDB" id="A0A316DX81"/>
<dbReference type="InterPro" id="IPR045076">
    <property type="entry name" value="MutS"/>
</dbReference>
<keyword evidence="7" id="KW-1185">Reference proteome</keyword>
<feature type="transmembrane region" description="Helical" evidence="4">
    <location>
        <begin position="54"/>
        <end position="74"/>
    </location>
</feature>
<dbReference type="OrthoDB" id="9802448at2"/>
<keyword evidence="4" id="KW-0812">Transmembrane</keyword>
<dbReference type="SUPFAM" id="SSF48334">
    <property type="entry name" value="DNA repair protein MutS, domain III"/>
    <property type="match status" value="1"/>
</dbReference>
<gene>
    <name evidence="6" type="ORF">LV89_03265</name>
</gene>
<evidence type="ECO:0000313" key="6">
    <source>
        <dbReference type="EMBL" id="PWK22997.1"/>
    </source>
</evidence>
<keyword evidence="2" id="KW-0067">ATP-binding</keyword>
<name>A0A316DX81_9BACT</name>
<dbReference type="GO" id="GO:0005524">
    <property type="term" value="F:ATP binding"/>
    <property type="evidence" value="ECO:0007669"/>
    <property type="project" value="UniProtKB-KW"/>
</dbReference>
<evidence type="ECO:0000256" key="2">
    <source>
        <dbReference type="ARBA" id="ARBA00022840"/>
    </source>
</evidence>
<dbReference type="InterPro" id="IPR027417">
    <property type="entry name" value="P-loop_NTPase"/>
</dbReference>
<proteinExistence type="predicted"/>
<reference evidence="6 7" key="1">
    <citation type="submission" date="2018-05" db="EMBL/GenBank/DDBJ databases">
        <title>Genomic Encyclopedia of Archaeal and Bacterial Type Strains, Phase II (KMG-II): from individual species to whole genera.</title>
        <authorList>
            <person name="Goeker M."/>
        </authorList>
    </citation>
    <scope>NUCLEOTIDE SEQUENCE [LARGE SCALE GENOMIC DNA]</scope>
    <source>
        <strain evidence="6 7">DSM 22214</strain>
    </source>
</reference>
<dbReference type="SUPFAM" id="SSF52540">
    <property type="entry name" value="P-loop containing nucleoside triphosphate hydrolases"/>
    <property type="match status" value="1"/>
</dbReference>
<dbReference type="GO" id="GO:0005829">
    <property type="term" value="C:cytosol"/>
    <property type="evidence" value="ECO:0007669"/>
    <property type="project" value="TreeGrafter"/>
</dbReference>
<feature type="transmembrane region" description="Helical" evidence="4">
    <location>
        <begin position="217"/>
        <end position="238"/>
    </location>
</feature>